<keyword evidence="4" id="KW-1185">Reference proteome</keyword>
<dbReference type="SUPFAM" id="SSF54593">
    <property type="entry name" value="Glyoxalase/Bleomycin resistance protein/Dihydroxybiphenyl dioxygenase"/>
    <property type="match status" value="1"/>
</dbReference>
<comment type="caution">
    <text evidence="3">The sequence shown here is derived from an EMBL/GenBank/DDBJ whole genome shotgun (WGS) entry which is preliminary data.</text>
</comment>
<feature type="domain" description="Glyoxalase-like" evidence="2">
    <location>
        <begin position="11"/>
        <end position="181"/>
    </location>
</feature>
<dbReference type="RefSeq" id="WP_194855212.1">
    <property type="nucleotide sequence ID" value="NZ_ARXR01000004.1"/>
</dbReference>
<protein>
    <recommendedName>
        <fullName evidence="2">Glyoxalase-like domain-containing protein</fullName>
    </recommendedName>
</protein>
<reference evidence="3 4" key="1">
    <citation type="submission" date="2012-09" db="EMBL/GenBank/DDBJ databases">
        <title>Genome Sequence of alkane-degrading Bacterium Alcanivorax venustensis ISO4.</title>
        <authorList>
            <person name="Lai Q."/>
            <person name="Shao Z."/>
        </authorList>
    </citation>
    <scope>NUCLEOTIDE SEQUENCE [LARGE SCALE GENOMIC DNA]</scope>
    <source>
        <strain evidence="3 4">ISO4</strain>
    </source>
</reference>
<evidence type="ECO:0000313" key="4">
    <source>
        <dbReference type="Proteomes" id="UP000644441"/>
    </source>
</evidence>
<accession>A0ABS0ADD3</accession>
<organism evidence="3 4">
    <name type="scientific">Alloalcanivorax venustensis ISO4</name>
    <dbReference type="NCBI Taxonomy" id="1177184"/>
    <lineage>
        <taxon>Bacteria</taxon>
        <taxon>Pseudomonadati</taxon>
        <taxon>Pseudomonadota</taxon>
        <taxon>Gammaproteobacteria</taxon>
        <taxon>Oceanospirillales</taxon>
        <taxon>Alcanivoracaceae</taxon>
        <taxon>Alloalcanivorax</taxon>
    </lineage>
</organism>
<evidence type="ECO:0000313" key="3">
    <source>
        <dbReference type="EMBL" id="MBF5052142.1"/>
    </source>
</evidence>
<dbReference type="InterPro" id="IPR025870">
    <property type="entry name" value="Glyoxalase-like_dom"/>
</dbReference>
<feature type="chain" id="PRO_5047328138" description="Glyoxalase-like domain-containing protein" evidence="1">
    <location>
        <begin position="25"/>
        <end position="250"/>
    </location>
</feature>
<name>A0ABS0ADD3_9GAMM</name>
<dbReference type="Proteomes" id="UP000644441">
    <property type="component" value="Unassembled WGS sequence"/>
</dbReference>
<keyword evidence="1" id="KW-0732">Signal</keyword>
<gene>
    <name evidence="3" type="ORF">ISO4_00744</name>
</gene>
<feature type="signal peptide" evidence="1">
    <location>
        <begin position="1"/>
        <end position="24"/>
    </location>
</feature>
<dbReference type="InterPro" id="IPR029068">
    <property type="entry name" value="Glyas_Bleomycin-R_OHBP_Dase"/>
</dbReference>
<proteinExistence type="predicted"/>
<dbReference type="Pfam" id="PF13468">
    <property type="entry name" value="Glyoxalase_3"/>
    <property type="match status" value="1"/>
</dbReference>
<evidence type="ECO:0000256" key="1">
    <source>
        <dbReference type="SAM" id="SignalP"/>
    </source>
</evidence>
<evidence type="ECO:0000259" key="2">
    <source>
        <dbReference type="Pfam" id="PF13468"/>
    </source>
</evidence>
<dbReference type="Gene3D" id="3.10.180.10">
    <property type="entry name" value="2,3-Dihydroxybiphenyl 1,2-Dioxygenase, domain 1"/>
    <property type="match status" value="1"/>
</dbReference>
<sequence length="250" mass="26629">MATPRLRQVCLVAPALAAPERALAAVLGTAPCHRDPHLARYGLENVIFRLGDRFIEIVAPTEDGTAAGRFLERSGGRGGYMAIFDCEDPERRARDAEALGVPVVNRLRVDAYLGVQLHPKACRAAMIEFNRTEGGAALDGPYWPAGPDWQAAPQAEPPCRLDAVVLDSPTPGDLAAHWGSLLGITVADDHRADAGGVALRFQPGRKECLSALSLRSADPDLLLARAGAEGLAVDRGGFELAGVRWQLEQG</sequence>
<dbReference type="EMBL" id="ARXR01000004">
    <property type="protein sequence ID" value="MBF5052142.1"/>
    <property type="molecule type" value="Genomic_DNA"/>
</dbReference>